<proteinExistence type="predicted"/>
<keyword evidence="3" id="KW-1185">Reference proteome</keyword>
<reference evidence="2 3" key="1">
    <citation type="journal article" date="2021" name="Int. J. Syst. Evol. Microbiol.">
        <title>Faecalibacter bovis sp. nov., isolated from cow faeces.</title>
        <authorList>
            <person name="Li F."/>
            <person name="Zhao W."/>
            <person name="Hong Q."/>
            <person name="Shao Q."/>
            <person name="Song J."/>
            <person name="Yang S."/>
        </authorList>
    </citation>
    <scope>NUCLEOTIDE SEQUENCE [LARGE SCALE GENOMIC DNA]</scope>
    <source>
        <strain evidence="2 3">ZY171143</strain>
    </source>
</reference>
<dbReference type="EMBL" id="CP072842">
    <property type="protein sequence ID" value="QTV04751.1"/>
    <property type="molecule type" value="Genomic_DNA"/>
</dbReference>
<name>A0ABX7XA23_9FLAO</name>
<accession>A0ABX7XA23</accession>
<feature type="chain" id="PRO_5045541171" evidence="1">
    <location>
        <begin position="22"/>
        <end position="149"/>
    </location>
</feature>
<dbReference type="InterPro" id="IPR032301">
    <property type="entry name" value="DUF4844"/>
</dbReference>
<evidence type="ECO:0000313" key="2">
    <source>
        <dbReference type="EMBL" id="QTV04751.1"/>
    </source>
</evidence>
<keyword evidence="1" id="KW-0732">Signal</keyword>
<evidence type="ECO:0000313" key="3">
    <source>
        <dbReference type="Proteomes" id="UP000672011"/>
    </source>
</evidence>
<dbReference type="Pfam" id="PF16133">
    <property type="entry name" value="DUF4844"/>
    <property type="match status" value="1"/>
</dbReference>
<organism evidence="2 3">
    <name type="scientific">Faecalibacter bovis</name>
    <dbReference type="NCBI Taxonomy" id="2898187"/>
    <lineage>
        <taxon>Bacteria</taxon>
        <taxon>Pseudomonadati</taxon>
        <taxon>Bacteroidota</taxon>
        <taxon>Flavobacteriia</taxon>
        <taxon>Flavobacteriales</taxon>
        <taxon>Weeksellaceae</taxon>
        <taxon>Faecalibacter</taxon>
    </lineage>
</organism>
<protein>
    <submittedName>
        <fullName evidence="2">DUF4844 domain-containing protein</fullName>
    </submittedName>
</protein>
<feature type="signal peptide" evidence="1">
    <location>
        <begin position="1"/>
        <end position="21"/>
    </location>
</feature>
<reference evidence="3" key="2">
    <citation type="submission" date="2021-04" db="EMBL/GenBank/DDBJ databases">
        <title>Taxonomy of Flavobacteriaceae bacterium ZY171143.</title>
        <authorList>
            <person name="Li F."/>
        </authorList>
    </citation>
    <scope>NUCLEOTIDE SEQUENCE [LARGE SCALE GENOMIC DNA]</scope>
    <source>
        <strain evidence="3">ZY171143</strain>
    </source>
</reference>
<sequence length="149" mass="17251">MMNIKLLFTILLTSFSVLSMAQDSNKNEFQSFIKKEKFNSSVNGLSVQSLNQIVEKKLNRLASTFEFINKSKNVEDKHYLYAIKKFVDSMKPYETDLSINDKTIISNYIENLMDIVQLESSNGLLNQFVYGFDPIKNKKSHFKIEVAFL</sequence>
<dbReference type="InterPro" id="IPR038360">
    <property type="entry name" value="DUF4844_sf"/>
</dbReference>
<dbReference type="Gene3D" id="1.20.1480.40">
    <property type="entry name" value="Uncharacterised protein PF16133, DUF4844"/>
    <property type="match status" value="1"/>
</dbReference>
<dbReference type="RefSeq" id="WP_230475373.1">
    <property type="nucleotide sequence ID" value="NZ_CP072842.1"/>
</dbReference>
<gene>
    <name evidence="2" type="ORF">J9309_08015</name>
</gene>
<evidence type="ECO:0000256" key="1">
    <source>
        <dbReference type="SAM" id="SignalP"/>
    </source>
</evidence>
<dbReference type="Proteomes" id="UP000672011">
    <property type="component" value="Chromosome"/>
</dbReference>